<dbReference type="InterPro" id="IPR036195">
    <property type="entry name" value="AbfB_ABD_sf"/>
</dbReference>
<dbReference type="CTD" id="283310"/>
<accession>A0A6P8RSG4</accession>
<feature type="domain" description="CTCK" evidence="9">
    <location>
        <begin position="3126"/>
        <end position="3218"/>
    </location>
</feature>
<dbReference type="SUPFAM" id="SSF110221">
    <property type="entry name" value="AbfB domain"/>
    <property type="match status" value="1"/>
</dbReference>
<evidence type="ECO:0000256" key="6">
    <source>
        <dbReference type="ARBA" id="ARBA00061260"/>
    </source>
</evidence>
<protein>
    <submittedName>
        <fullName evidence="12">Otogelin-like protein isoform X1</fullName>
    </submittedName>
</protein>
<dbReference type="Proteomes" id="UP000515159">
    <property type="component" value="Chromosome 7"/>
</dbReference>
<evidence type="ECO:0000256" key="4">
    <source>
        <dbReference type="ARBA" id="ARBA00023157"/>
    </source>
</evidence>
<dbReference type="InterPro" id="IPR001007">
    <property type="entry name" value="VWF_dom"/>
</dbReference>
<dbReference type="Gene3D" id="2.10.25.10">
    <property type="entry name" value="Laminin"/>
    <property type="match status" value="4"/>
</dbReference>
<dbReference type="Pfam" id="PF25962">
    <property type="entry name" value="TIL_OTOGL_Mucin"/>
    <property type="match status" value="1"/>
</dbReference>
<evidence type="ECO:0000313" key="12">
    <source>
        <dbReference type="RefSeq" id="XP_033808515.1"/>
    </source>
</evidence>
<dbReference type="Pfam" id="PF05270">
    <property type="entry name" value="AbfB"/>
    <property type="match status" value="1"/>
</dbReference>
<dbReference type="InterPro" id="IPR006207">
    <property type="entry name" value="Cys_knot_C"/>
</dbReference>
<sequence length="3218" mass="353128">MLGKRVCSLGQGRHRQKQPQTDRIPESLESSRPVLARIQITEASISHRKQRVNLRTETSNHSSEGFYCEESDLKRISRNGFYAVRQKRDLLTEENYGALYPEPQAAFTQGHLSTGASCHRTCLNGAVCAEAGRCDCEAIQANGNRCQIVPNTGKDRDGICKSWGQYHFETFDGIYYYFPGTCSYIFAKDCSSQVPQYTVWVHNSRQCSGSVYSCRRSISLFFSTQEEIIISGHEVIKGGMRLILPQTIGNVFIERLADYILVKTTFGFSLAWDGNSGVYIKLTEEFKGKPCGLCGNFNGDRSDDLIAQHTDKHSEDIAAFANSWSIETPDELRCVATAVDFPSPCLNQELSHEVILSKCQIILQFPFISCHESIDPYSYISSCMNDLCGMDDDETYCRAVTEYARACSHSGYPVRDWRDDFPACTEKCEDSFVHRDCISCCPPTCTFEKECLGSNLHCLDGCYCPDGLIMDNGTCVSVASCPCVYHGTTYPVGSKIEQECSKCICSGGIWNCTEHDCPAECSVIGDSHFTTFDGRYFTFLGMCQYILVKGTGKEKFAVTLEKIPCGRNLDHACIQSITLVLEDDMNKQVTLTRGGSVQFGPYQGFYVNGDVEIRNLSSMFVQLKTKSGLRIQFARDGQRLYIQVSSTWKRRTLGLCGTFNGNLRDDFLSPSGMIEGTPQLHANAWKVSSACVTPVNIPVVDPCDVNQQNVGFASHCDVINQELFAPCHSYISPALYYQLCRFDACKCGSNCLCNAIAHYAYVCGKHGIAIDFRSQVSLCAVPCQHGMLYRQCASYCEHSCSAVSAGESCGDDCAEGCNCPEGKYLEESINFCVPISSCRCHYKGRIYQSGEVLPTPLGTCQCLNGTMRCTETVTPVIGHMCPEGKIYYDCRFPVSGLPSAGVNCEVTCANLAMNFTCAPSPPCASGCICPPGMAEHKGKCYVPDSCPCTWKDWEYVSGEVISTPCYTCICRRGIFNCSTYPCPAVCTVYGDRHYYTFDGLEYDYVSDCQVYLVKSTDNSNVSITAQNKKCFDNDIVCSKSLLISVGDTEIYFSGTSDKQKISKVQDSKSKYQLWKAGFYTVVHFSEIEVTVLWDKKTTIHVKVGPRWKGILAGLCGNFDKYTSNDMTTSNNMEVRNAQVFGESWTMGQCKSPNETTRPCEVHQSKFPYAKKECSILYSDVFAPCRNVIDVTSFIKNCHTDTCNCNLGGDCECLCTSISAYAHKCCQQGVAIHWRSPNVCPFDCEYFNQGLGEGPYILASYGQSDAVLGANVTSRKIFPLPRISAQRNVLFYFMITPGLYKDKDLSLSLVSLESAERPNYFLYVHENESVSLEQWEAKLAFRRRATFFHHQNLWIPGYSTFELHSRKGFFIIVTASEVKVSKYDNSEEFKQSSSFSIEEITAAVPYRRMCEWRYEPCASPCVKTCNDPEAAACKFLPPVEGCLPHCPKNMILDEVTLKCVYPEDCIPLTTPEATAGTKPLKTKPTISTSHATIIAERTPHTIPFIETTEGKTGIVPTPTSLIAKITKTRYTTLRGVNATLQTLSTSIRTLESPNATTFLSYPSSPFPGTMKSSTITHRTSPTLHVADISSTKVPATPKTPALTAMTIPSASILTLNTSSLLLGHPTLSTVSSLMPTSSPLGPAILSTTLATSSSGLVFATSEIPTRISGTERPSQESTTILSSSLSVTVPPTSTSVTDKTSSTFVTPSSVIPSLSTMLSRSTNFTLTQTKVLPSSSFPLTSAVSHTFWDTSRPTVSKTILPHLLTLSSLQTNQVTSQTLRATSSLIETSLPNTSLSSTQSHMTLPKPITIFGTERSPFTGLSTSSGLLSPVTTKVSLLRTTWSSTGPLSAHMVPPPRTSQKPKVTSDDTSSSTALYTSPSVPAISEISKEIMTRTSSADTLSMLNVTAFPISSAFEIPRKSLRTTTSAISPSTLAISLPTTSPLTRNISRITEYSDRPLTVSKTASSLSVKNISLMSTTSMLLSTVKPAPASTSAITLQTTVPLNITSSLIPGVPQALTTGGLLSSLDSALVATSSDISKSHALPQSTRVSTSIPRISVGSLSTFSTASYSAFPTSQPSLSITHSTMPSITLGTDQVIGTTFSTLAPLMLKSTGFSFSTTLSPSATINATDLYTTHSSVLTQQTSQTPTHTSKITLPTLVDLLYTVGTREASSTISLETTSTMTTSIVTRKEIKTVPSRVSEIKHIATTRRTAPVADETSVPQLTTPLDMIASITSMTSFSTEKPMYPSKVTNITVSDWSKFPPPKTKPFQGFTQPEFEETSESGNVTLTDSSRPGALPHGTLAPSTDTEMTVKITPSADNASFGTMSHTLVSTSLSECLPRYLEPLDGCSQYVCINTGWMLYNVSRNCHKSMEKPYCGFRGMPVQVNNDNCCPEWECPCLCSVLSELSIITFDGNNIALYGSVPYILVRLPTETIVAHIEKCPPNLSSNSIRKLAPAGGTSGLCFKKLNVTTLDFKVLINRLTRKVEVNSIIQPLPFSKHGLCIQNTGAMYVINTPAGINIKWAHLTGIIDIQYGFHSSSSTKTEGLCGICNGDPKDDLKMFNRTIITNMEDVEAFIRSWEIEKSMDVTTRRPMRNCTEDSCTYCMELLTKNTFAPCHSKVSPQDFCEKMWINTTYFFNYECDALSAYVALCNKHNICIRWRTPDYCSLACPEGKEYQACVQPCAAKTCSNRWFYEESPCSYLREDCVCENGTILHRTDSELCIPEEKCACTDNEGQPHAPGDEWNGSLKGCCAFKCLENGSIVAIEPNCTEEPAPACGREGEVVFSVVEQGACCPKKVCECNMSSCEYDVPSCLHGKKLFANYSPHSCCPQYQCECDPTACPTASRPECREDQFIVETRLSDPCCFSYLCVCESCIEPIPLCSVGEILTVDLNTTHYCCPHYYCVCDENLCSVPRVDCPADTTLVKRKVPEQCCPDWHCECSCENMTLSACKVGEVRRIVPNFNSACGCTKHICEKDAVCVFRDITVLNPGQSMIQYLEEDLCYSVQCLRDLDPITGYRAMEISTINCSKQCEAHQVYIPSSDHYICCGTCKNVSCAFYDENGTVSIYQVGSTWLSNCTKFECTETTVGAMIMGSSVVCPPFNESECLKNGGIVQMFNGGCCKTCKQDERICQKLVIRTTIRKQDCISLSPINVASCDGKCPSATIFNINVDSHLRFCKCCRENGIQNVTVPLYCAGNGTEVTYVIQEPLDCSCQWN</sequence>
<keyword evidence="5" id="KW-0325">Glycoprotein</keyword>
<dbReference type="PROSITE" id="PS01225">
    <property type="entry name" value="CTCK_2"/>
    <property type="match status" value="1"/>
</dbReference>
<dbReference type="PANTHER" id="PTHR11339:SF225">
    <property type="entry name" value="OTOGELIN-LIKE PROTEIN"/>
    <property type="match status" value="1"/>
</dbReference>
<feature type="region of interest" description="Disordered" evidence="8">
    <location>
        <begin position="1845"/>
        <end position="1875"/>
    </location>
</feature>
<dbReference type="SUPFAM" id="SSF57567">
    <property type="entry name" value="Serine protease inhibitors"/>
    <property type="match status" value="4"/>
</dbReference>
<feature type="domain" description="VWFD" evidence="10">
    <location>
        <begin position="984"/>
        <end position="1152"/>
    </location>
</feature>
<dbReference type="GO" id="GO:0005615">
    <property type="term" value="C:extracellular space"/>
    <property type="evidence" value="ECO:0007669"/>
    <property type="project" value="TreeGrafter"/>
</dbReference>
<proteinExistence type="inferred from homology"/>
<dbReference type="InterPro" id="IPR058754">
    <property type="entry name" value="OTOGL-like_N"/>
</dbReference>
<dbReference type="SMART" id="SM00041">
    <property type="entry name" value="CT"/>
    <property type="match status" value="1"/>
</dbReference>
<dbReference type="RefSeq" id="XP_033808515.1">
    <property type="nucleotide sequence ID" value="XM_033952624.1"/>
</dbReference>
<keyword evidence="11" id="KW-1185">Reference proteome</keyword>
<dbReference type="InterPro" id="IPR058755">
    <property type="entry name" value="Fn1-VW_OTOGL"/>
</dbReference>
<dbReference type="InParanoid" id="A0A6P8RSG4"/>
<dbReference type="InterPro" id="IPR002919">
    <property type="entry name" value="TIL_dom"/>
</dbReference>
<dbReference type="Pfam" id="PF00094">
    <property type="entry name" value="VWD"/>
    <property type="match status" value="4"/>
</dbReference>
<keyword evidence="4 7" id="KW-1015">Disulfide bond</keyword>
<evidence type="ECO:0000259" key="9">
    <source>
        <dbReference type="PROSITE" id="PS01225"/>
    </source>
</evidence>
<feature type="region of interest" description="Disordered" evidence="8">
    <location>
        <begin position="1"/>
        <end position="30"/>
    </location>
</feature>
<feature type="domain" description="VWFD" evidence="10">
    <location>
        <begin position="158"/>
        <end position="335"/>
    </location>
</feature>
<comment type="subcellular location">
    <subcellularLocation>
        <location evidence="1">Secreted</location>
    </subcellularLocation>
</comment>
<dbReference type="SMART" id="SM00832">
    <property type="entry name" value="C8"/>
    <property type="match status" value="4"/>
</dbReference>
<evidence type="ECO:0000256" key="7">
    <source>
        <dbReference type="PROSITE-ProRule" id="PRU00039"/>
    </source>
</evidence>
<dbReference type="GeneID" id="117363966"/>
<dbReference type="KEGG" id="gsh:117363966"/>
<feature type="domain" description="VWFD" evidence="10">
    <location>
        <begin position="519"/>
        <end position="692"/>
    </location>
</feature>
<dbReference type="Pfam" id="PF25960">
    <property type="entry name" value="Fn1-VW_OTOGL"/>
    <property type="match status" value="1"/>
</dbReference>
<dbReference type="CDD" id="cd19941">
    <property type="entry name" value="TIL"/>
    <property type="match status" value="4"/>
</dbReference>
<dbReference type="GO" id="GO:0046556">
    <property type="term" value="F:alpha-L-arabinofuranosidase activity"/>
    <property type="evidence" value="ECO:0007669"/>
    <property type="project" value="InterPro"/>
</dbReference>
<dbReference type="Pfam" id="PF01826">
    <property type="entry name" value="TIL"/>
    <property type="match status" value="1"/>
</dbReference>
<reference evidence="12" key="1">
    <citation type="submission" date="2025-08" db="UniProtKB">
        <authorList>
            <consortium name="RefSeq"/>
        </authorList>
    </citation>
    <scope>IDENTIFICATION</scope>
</reference>
<dbReference type="InterPro" id="IPR007934">
    <property type="entry name" value="AbfB_ABD"/>
</dbReference>
<evidence type="ECO:0000256" key="2">
    <source>
        <dbReference type="ARBA" id="ARBA00022525"/>
    </source>
</evidence>
<dbReference type="Pfam" id="PF25961">
    <property type="entry name" value="OTOGL_N"/>
    <property type="match status" value="1"/>
</dbReference>
<comment type="caution">
    <text evidence="7">Lacks conserved residue(s) required for the propagation of feature annotation.</text>
</comment>
<dbReference type="InterPro" id="IPR058753">
    <property type="entry name" value="TIL_OTOGL_Mucin"/>
</dbReference>
<name>A0A6P8RSG4_GEOSA</name>
<keyword evidence="2" id="KW-0964">Secreted</keyword>
<evidence type="ECO:0000313" key="11">
    <source>
        <dbReference type="Proteomes" id="UP000515159"/>
    </source>
</evidence>
<evidence type="ECO:0000256" key="8">
    <source>
        <dbReference type="SAM" id="MobiDB-lite"/>
    </source>
</evidence>
<organism evidence="11 12">
    <name type="scientific">Geotrypetes seraphini</name>
    <name type="common">Gaboon caecilian</name>
    <name type="synonym">Caecilia seraphini</name>
    <dbReference type="NCBI Taxonomy" id="260995"/>
    <lineage>
        <taxon>Eukaryota</taxon>
        <taxon>Metazoa</taxon>
        <taxon>Chordata</taxon>
        <taxon>Craniata</taxon>
        <taxon>Vertebrata</taxon>
        <taxon>Euteleostomi</taxon>
        <taxon>Amphibia</taxon>
        <taxon>Gymnophiona</taxon>
        <taxon>Geotrypetes</taxon>
    </lineage>
</organism>
<dbReference type="Pfam" id="PF08742">
    <property type="entry name" value="C8"/>
    <property type="match status" value="4"/>
</dbReference>
<evidence type="ECO:0000259" key="10">
    <source>
        <dbReference type="PROSITE" id="PS51233"/>
    </source>
</evidence>
<dbReference type="OrthoDB" id="8921018at2759"/>
<evidence type="ECO:0000256" key="1">
    <source>
        <dbReference type="ARBA" id="ARBA00004613"/>
    </source>
</evidence>
<comment type="similarity">
    <text evidence="6">Belongs to the otogelin family.</text>
</comment>
<dbReference type="InterPro" id="IPR014853">
    <property type="entry name" value="VWF/SSPO/ZAN-like_Cys-rich_dom"/>
</dbReference>
<dbReference type="FunCoup" id="A0A6P8RSG4">
    <property type="interactions" value="26"/>
</dbReference>
<dbReference type="InterPro" id="IPR036084">
    <property type="entry name" value="Ser_inhib-like_sf"/>
</dbReference>
<dbReference type="InterPro" id="IPR050780">
    <property type="entry name" value="Mucin_vWF_Thrombospondin_sf"/>
</dbReference>
<dbReference type="SMART" id="SM00215">
    <property type="entry name" value="VWC_out"/>
    <property type="match status" value="1"/>
</dbReference>
<feature type="domain" description="VWFD" evidence="10">
    <location>
        <begin position="2399"/>
        <end position="2588"/>
    </location>
</feature>
<evidence type="ECO:0000256" key="5">
    <source>
        <dbReference type="ARBA" id="ARBA00023180"/>
    </source>
</evidence>
<dbReference type="InterPro" id="IPR001846">
    <property type="entry name" value="VWF_type-D"/>
</dbReference>
<dbReference type="GO" id="GO:0046373">
    <property type="term" value="P:L-arabinose metabolic process"/>
    <property type="evidence" value="ECO:0007669"/>
    <property type="project" value="InterPro"/>
</dbReference>
<dbReference type="PANTHER" id="PTHR11339">
    <property type="entry name" value="EXTRACELLULAR MATRIX GLYCOPROTEIN RELATED"/>
    <property type="match status" value="1"/>
</dbReference>
<gene>
    <name evidence="12" type="primary">OTOGL</name>
</gene>
<feature type="disulfide bond" evidence="7">
    <location>
        <begin position="3147"/>
        <end position="3196"/>
    </location>
</feature>
<dbReference type="SMART" id="SM00216">
    <property type="entry name" value="VWD"/>
    <property type="match status" value="4"/>
</dbReference>
<feature type="compositionally biased region" description="Polar residues" evidence="8">
    <location>
        <begin position="1857"/>
        <end position="1875"/>
    </location>
</feature>
<dbReference type="Gene3D" id="2.80.10.50">
    <property type="match status" value="1"/>
</dbReference>
<dbReference type="PROSITE" id="PS51233">
    <property type="entry name" value="VWFD"/>
    <property type="match status" value="4"/>
</dbReference>
<dbReference type="GO" id="GO:0031012">
    <property type="term" value="C:extracellular matrix"/>
    <property type="evidence" value="ECO:0007669"/>
    <property type="project" value="TreeGrafter"/>
</dbReference>
<evidence type="ECO:0000256" key="3">
    <source>
        <dbReference type="ARBA" id="ARBA00022737"/>
    </source>
</evidence>
<keyword evidence="3" id="KW-0677">Repeat</keyword>
<feature type="region of interest" description="Disordered" evidence="8">
    <location>
        <begin position="2284"/>
        <end position="2305"/>
    </location>
</feature>